<accession>A0A928VL07</accession>
<dbReference type="EMBL" id="JADEXQ010000002">
    <property type="protein sequence ID" value="MBE9028312.1"/>
    <property type="molecule type" value="Genomic_DNA"/>
</dbReference>
<keyword evidence="1" id="KW-1133">Transmembrane helix</keyword>
<proteinExistence type="predicted"/>
<gene>
    <name evidence="2" type="ORF">IQ266_00895</name>
</gene>
<reference evidence="2" key="1">
    <citation type="submission" date="2020-10" db="EMBL/GenBank/DDBJ databases">
        <authorList>
            <person name="Castelo-Branco R."/>
            <person name="Eusebio N."/>
            <person name="Adriana R."/>
            <person name="Vieira A."/>
            <person name="Brugerolle De Fraissinette N."/>
            <person name="Rezende De Castro R."/>
            <person name="Schneider M.P."/>
            <person name="Vasconcelos V."/>
            <person name="Leao P.N."/>
        </authorList>
    </citation>
    <scope>NUCLEOTIDE SEQUENCE</scope>
    <source>
        <strain evidence="2">LEGE 11480</strain>
    </source>
</reference>
<organism evidence="2 3">
    <name type="scientific">Romeriopsis navalis LEGE 11480</name>
    <dbReference type="NCBI Taxonomy" id="2777977"/>
    <lineage>
        <taxon>Bacteria</taxon>
        <taxon>Bacillati</taxon>
        <taxon>Cyanobacteriota</taxon>
        <taxon>Cyanophyceae</taxon>
        <taxon>Leptolyngbyales</taxon>
        <taxon>Leptolyngbyaceae</taxon>
        <taxon>Romeriopsis</taxon>
        <taxon>Romeriopsis navalis</taxon>
    </lineage>
</organism>
<evidence type="ECO:0000313" key="2">
    <source>
        <dbReference type="EMBL" id="MBE9028312.1"/>
    </source>
</evidence>
<evidence type="ECO:0000256" key="1">
    <source>
        <dbReference type="SAM" id="Phobius"/>
    </source>
</evidence>
<dbReference type="AlphaFoldDB" id="A0A928VL07"/>
<feature type="transmembrane region" description="Helical" evidence="1">
    <location>
        <begin position="32"/>
        <end position="52"/>
    </location>
</feature>
<keyword evidence="3" id="KW-1185">Reference proteome</keyword>
<protein>
    <submittedName>
        <fullName evidence="2">Uncharacterized protein</fullName>
    </submittedName>
</protein>
<dbReference type="RefSeq" id="WP_264323133.1">
    <property type="nucleotide sequence ID" value="NZ_JADEXQ010000002.1"/>
</dbReference>
<name>A0A928VL07_9CYAN</name>
<comment type="caution">
    <text evidence="2">The sequence shown here is derived from an EMBL/GenBank/DDBJ whole genome shotgun (WGS) entry which is preliminary data.</text>
</comment>
<dbReference type="Proteomes" id="UP000625316">
    <property type="component" value="Unassembled WGS sequence"/>
</dbReference>
<sequence length="72" mass="7498">MPSWIVIVAGGIIAILVLMWLIKVIKATAKTAILIAAMVFALNFFGVGPGNLVKTMIDTVMNVTGGGQVIGQ</sequence>
<feature type="transmembrane region" description="Helical" evidence="1">
    <location>
        <begin position="6"/>
        <end position="25"/>
    </location>
</feature>
<keyword evidence="1" id="KW-0812">Transmembrane</keyword>
<evidence type="ECO:0000313" key="3">
    <source>
        <dbReference type="Proteomes" id="UP000625316"/>
    </source>
</evidence>
<keyword evidence="1" id="KW-0472">Membrane</keyword>